<gene>
    <name evidence="1" type="ORF">GX50_06310</name>
</gene>
<proteinExistence type="predicted"/>
<dbReference type="EMBL" id="PDND01000150">
    <property type="protein sequence ID" value="PGH30905.1"/>
    <property type="molecule type" value="Genomic_DNA"/>
</dbReference>
<evidence type="ECO:0000313" key="2">
    <source>
        <dbReference type="Proteomes" id="UP000226031"/>
    </source>
</evidence>
<protein>
    <submittedName>
        <fullName evidence="1">Uncharacterized protein</fullName>
    </submittedName>
</protein>
<sequence>MKAFITGPVQSTAEDLSKLTPAQLRLSDRLMKLTVDGYQVLLVEVAALCDETEASSPKITEQLCTRQSTELYDDSTIIRQV</sequence>
<comment type="caution">
    <text evidence="1">The sequence shown here is derived from an EMBL/GenBank/DDBJ whole genome shotgun (WGS) entry which is preliminary data.</text>
</comment>
<keyword evidence="2" id="KW-1185">Reference proteome</keyword>
<name>A0A2B7ZBE9_9EURO</name>
<reference evidence="1 2" key="1">
    <citation type="submission" date="2017-10" db="EMBL/GenBank/DDBJ databases">
        <title>Comparative genomics in systemic dimorphic fungi from Ajellomycetaceae.</title>
        <authorList>
            <person name="Munoz J.F."/>
            <person name="Mcewen J.G."/>
            <person name="Clay O.K."/>
            <person name="Cuomo C.A."/>
        </authorList>
    </citation>
    <scope>NUCLEOTIDE SEQUENCE [LARGE SCALE GENOMIC DNA]</scope>
    <source>
        <strain evidence="1 2">UAMH4076</strain>
    </source>
</reference>
<evidence type="ECO:0000313" key="1">
    <source>
        <dbReference type="EMBL" id="PGH30905.1"/>
    </source>
</evidence>
<dbReference type="Proteomes" id="UP000226031">
    <property type="component" value="Unassembled WGS sequence"/>
</dbReference>
<accession>A0A2B7ZBE9</accession>
<dbReference type="AlphaFoldDB" id="A0A2B7ZBE9"/>
<organism evidence="1 2">
    <name type="scientific">[Emmonsia] crescens</name>
    <dbReference type="NCBI Taxonomy" id="73230"/>
    <lineage>
        <taxon>Eukaryota</taxon>
        <taxon>Fungi</taxon>
        <taxon>Dikarya</taxon>
        <taxon>Ascomycota</taxon>
        <taxon>Pezizomycotina</taxon>
        <taxon>Eurotiomycetes</taxon>
        <taxon>Eurotiomycetidae</taxon>
        <taxon>Onygenales</taxon>
        <taxon>Ajellomycetaceae</taxon>
        <taxon>Emergomyces</taxon>
    </lineage>
</organism>